<accession>A0A5J4VYJ2</accession>
<organism evidence="1 2">
    <name type="scientific">Streblomastix strix</name>
    <dbReference type="NCBI Taxonomy" id="222440"/>
    <lineage>
        <taxon>Eukaryota</taxon>
        <taxon>Metamonada</taxon>
        <taxon>Preaxostyla</taxon>
        <taxon>Oxymonadida</taxon>
        <taxon>Streblomastigidae</taxon>
        <taxon>Streblomastix</taxon>
    </lineage>
</organism>
<evidence type="ECO:0000313" key="2">
    <source>
        <dbReference type="Proteomes" id="UP000324800"/>
    </source>
</evidence>
<dbReference type="EMBL" id="SNRW01004424">
    <property type="protein sequence ID" value="KAA6387319.1"/>
    <property type="molecule type" value="Genomic_DNA"/>
</dbReference>
<protein>
    <recommendedName>
        <fullName evidence="3">SPRY domain-containing protein</fullName>
    </recommendedName>
</protein>
<evidence type="ECO:0008006" key="3">
    <source>
        <dbReference type="Google" id="ProtNLM"/>
    </source>
</evidence>
<dbReference type="InterPro" id="IPR043136">
    <property type="entry name" value="B30.2/SPRY_sf"/>
</dbReference>
<reference evidence="1 2" key="1">
    <citation type="submission" date="2019-03" db="EMBL/GenBank/DDBJ databases">
        <title>Single cell metagenomics reveals metabolic interactions within the superorganism composed of flagellate Streblomastix strix and complex community of Bacteroidetes bacteria on its surface.</title>
        <authorList>
            <person name="Treitli S.C."/>
            <person name="Kolisko M."/>
            <person name="Husnik F."/>
            <person name="Keeling P."/>
            <person name="Hampl V."/>
        </authorList>
    </citation>
    <scope>NUCLEOTIDE SEQUENCE [LARGE SCALE GENOMIC DNA]</scope>
    <source>
        <strain evidence="1">ST1C</strain>
    </source>
</reference>
<sequence length="194" mass="21989">MSSISIQVVGPMDHEPKVPFADDVQAKWDSFTNLKDKSSVIQFDPLIKSGIVRFEVLDGRNLSEVGIAKMDAHYKRNEDPYSGLNYIFVAGWKPTGCLSHLGDSVYTDSKYSDGDVVALELNMDSDPRTLSLFVNGKMQNDFITHVPDAVRFWAHISKIGDSFKVLKFERLPNPTGVHCEESREWKYGEDWIKK</sequence>
<proteinExistence type="predicted"/>
<dbReference type="Proteomes" id="UP000324800">
    <property type="component" value="Unassembled WGS sequence"/>
</dbReference>
<dbReference type="Gene3D" id="2.60.120.920">
    <property type="match status" value="1"/>
</dbReference>
<evidence type="ECO:0000313" key="1">
    <source>
        <dbReference type="EMBL" id="KAA6387319.1"/>
    </source>
</evidence>
<comment type="caution">
    <text evidence="1">The sequence shown here is derived from an EMBL/GenBank/DDBJ whole genome shotgun (WGS) entry which is preliminary data.</text>
</comment>
<dbReference type="OrthoDB" id="2306477at2759"/>
<gene>
    <name evidence="1" type="ORF">EZS28_017155</name>
</gene>
<dbReference type="AlphaFoldDB" id="A0A5J4VYJ2"/>
<name>A0A5J4VYJ2_9EUKA</name>